<sequence>MKRIIILVAMTVILGASNPAMAFIFGGVSNSSSLFSSSSSKKQKKPTPPSSKSSPPSSSWPISSPFPPPAPTPSLSPSALQELLELLRFMKQHVKLNEQQLNQIGMIYKSITGSGKAKISIDYNSFFLKSPQSIYNDQKNLDIISLLANILEEEEKISNSVDESRNFLEARTQYAAAVDQAVSLQTFEEAENRFQKISELIEKINTTADLKSIVELQTRMKGMLTMIQNETAKLHMVAHLRNAEQALISQQKQKRNMRTFNSKNRTMPTIRFIR</sequence>
<accession>A0ABV2FLP8</accession>
<evidence type="ECO:0000313" key="4">
    <source>
        <dbReference type="Proteomes" id="UP001549112"/>
    </source>
</evidence>
<feature type="region of interest" description="Disordered" evidence="1">
    <location>
        <begin position="36"/>
        <end position="74"/>
    </location>
</feature>
<dbReference type="EMBL" id="JBEPLT010000001">
    <property type="protein sequence ID" value="MET3559400.1"/>
    <property type="molecule type" value="Genomic_DNA"/>
</dbReference>
<feature type="signal peptide" evidence="2">
    <location>
        <begin position="1"/>
        <end position="22"/>
    </location>
</feature>
<feature type="compositionally biased region" description="Pro residues" evidence="1">
    <location>
        <begin position="64"/>
        <end position="74"/>
    </location>
</feature>
<evidence type="ECO:0000256" key="2">
    <source>
        <dbReference type="SAM" id="SignalP"/>
    </source>
</evidence>
<keyword evidence="4" id="KW-1185">Reference proteome</keyword>
<keyword evidence="2" id="KW-0732">Signal</keyword>
<evidence type="ECO:0000256" key="1">
    <source>
        <dbReference type="SAM" id="MobiDB-lite"/>
    </source>
</evidence>
<gene>
    <name evidence="3" type="ORF">ABID39_000070</name>
</gene>
<dbReference type="CDD" id="cd14262">
    <property type="entry name" value="VirB5_like"/>
    <property type="match status" value="1"/>
</dbReference>
<feature type="compositionally biased region" description="Low complexity" evidence="1">
    <location>
        <begin position="50"/>
        <end position="63"/>
    </location>
</feature>
<evidence type="ECO:0000313" key="3">
    <source>
        <dbReference type="EMBL" id="MET3559400.1"/>
    </source>
</evidence>
<dbReference type="InterPro" id="IPR023220">
    <property type="entry name" value="T4SS_VirB5-domain"/>
</dbReference>
<dbReference type="Pfam" id="PF07996">
    <property type="entry name" value="T4SS"/>
    <property type="match status" value="1"/>
</dbReference>
<dbReference type="RefSeq" id="WP_354184912.1">
    <property type="nucleotide sequence ID" value="NZ_JBEPLT010000001.1"/>
</dbReference>
<dbReference type="Proteomes" id="UP001549112">
    <property type="component" value="Unassembled WGS sequence"/>
</dbReference>
<comment type="caution">
    <text evidence="3">The sequence shown here is derived from an EMBL/GenBank/DDBJ whole genome shotgun (WGS) entry which is preliminary data.</text>
</comment>
<proteinExistence type="predicted"/>
<dbReference type="InterPro" id="IPR014158">
    <property type="entry name" value="T4SS_VirB5"/>
</dbReference>
<protein>
    <submittedName>
        <fullName evidence="3">Type IV secretion system protein VirB5</fullName>
    </submittedName>
</protein>
<name>A0ABV2FLP8_9HYPH</name>
<organism evidence="3 4">
    <name type="scientific">Bartonella japonica</name>
    <dbReference type="NCBI Taxonomy" id="357761"/>
    <lineage>
        <taxon>Bacteria</taxon>
        <taxon>Pseudomonadati</taxon>
        <taxon>Pseudomonadota</taxon>
        <taxon>Alphaproteobacteria</taxon>
        <taxon>Hyphomicrobiales</taxon>
        <taxon>Bartonellaceae</taxon>
        <taxon>Bartonella</taxon>
    </lineage>
</organism>
<dbReference type="SUPFAM" id="SSF101082">
    <property type="entry name" value="Typo IV secretion system protein TraC"/>
    <property type="match status" value="1"/>
</dbReference>
<reference evidence="3 4" key="1">
    <citation type="submission" date="2024-06" db="EMBL/GenBank/DDBJ databases">
        <title>Genomic Encyclopedia of Type Strains, Phase IV (KMG-IV): sequencing the most valuable type-strain genomes for metagenomic binning, comparative biology and taxonomic classification.</title>
        <authorList>
            <person name="Goeker M."/>
        </authorList>
    </citation>
    <scope>NUCLEOTIDE SEQUENCE [LARGE SCALE GENOMIC DNA]</scope>
    <source>
        <strain evidence="3 4">DSM 23650</strain>
    </source>
</reference>
<dbReference type="Gene3D" id="1.20.58.430">
    <property type="entry name" value="Type IV secretion system, VirB5-domain"/>
    <property type="match status" value="1"/>
</dbReference>
<feature type="chain" id="PRO_5047182986" evidence="2">
    <location>
        <begin position="23"/>
        <end position="274"/>
    </location>
</feature>